<dbReference type="EMBL" id="JAAIUW010000003">
    <property type="protein sequence ID" value="KAF7840214.1"/>
    <property type="molecule type" value="Genomic_DNA"/>
</dbReference>
<accession>A0A834X9Y9</accession>
<dbReference type="AlphaFoldDB" id="A0A834X9Y9"/>
<gene>
    <name evidence="1" type="ORF">G2W53_008696</name>
</gene>
<sequence>MPVQISTIPEQALKAFMEHGVVSRTLDAKVSEAQEIYNAIDKLGIEWSCVGSQPQLESEVLDSFTKSFDKVLQCLQNKAKSCQFITL</sequence>
<evidence type="ECO:0000313" key="1">
    <source>
        <dbReference type="EMBL" id="KAF7840214.1"/>
    </source>
</evidence>
<dbReference type="Proteomes" id="UP000634136">
    <property type="component" value="Unassembled WGS sequence"/>
</dbReference>
<reference evidence="1" key="1">
    <citation type="submission" date="2020-09" db="EMBL/GenBank/DDBJ databases">
        <title>Genome-Enabled Discovery of Anthraquinone Biosynthesis in Senna tora.</title>
        <authorList>
            <person name="Kang S.-H."/>
            <person name="Pandey R.P."/>
            <person name="Lee C.-M."/>
            <person name="Sim J.-S."/>
            <person name="Jeong J.-T."/>
            <person name="Choi B.-S."/>
            <person name="Jung M."/>
            <person name="Ginzburg D."/>
            <person name="Zhao K."/>
            <person name="Won S.Y."/>
            <person name="Oh T.-J."/>
            <person name="Yu Y."/>
            <person name="Kim N.-H."/>
            <person name="Lee O.R."/>
            <person name="Lee T.-H."/>
            <person name="Bashyal P."/>
            <person name="Kim T.-S."/>
            <person name="Lee W.-H."/>
            <person name="Kawkins C."/>
            <person name="Kim C.-K."/>
            <person name="Kim J.S."/>
            <person name="Ahn B.O."/>
            <person name="Rhee S.Y."/>
            <person name="Sohng J.K."/>
        </authorList>
    </citation>
    <scope>NUCLEOTIDE SEQUENCE</scope>
    <source>
        <tissue evidence="1">Leaf</tissue>
    </source>
</reference>
<name>A0A834X9Y9_9FABA</name>
<proteinExistence type="predicted"/>
<keyword evidence="2" id="KW-1185">Reference proteome</keyword>
<dbReference type="Gene3D" id="3.20.20.70">
    <property type="entry name" value="Aldolase class I"/>
    <property type="match status" value="1"/>
</dbReference>
<dbReference type="InterPro" id="IPR013785">
    <property type="entry name" value="Aldolase_TIM"/>
</dbReference>
<protein>
    <submittedName>
        <fullName evidence="1">Transaldolase isoform C</fullName>
    </submittedName>
</protein>
<organism evidence="1 2">
    <name type="scientific">Senna tora</name>
    <dbReference type="NCBI Taxonomy" id="362788"/>
    <lineage>
        <taxon>Eukaryota</taxon>
        <taxon>Viridiplantae</taxon>
        <taxon>Streptophyta</taxon>
        <taxon>Embryophyta</taxon>
        <taxon>Tracheophyta</taxon>
        <taxon>Spermatophyta</taxon>
        <taxon>Magnoliopsida</taxon>
        <taxon>eudicotyledons</taxon>
        <taxon>Gunneridae</taxon>
        <taxon>Pentapetalae</taxon>
        <taxon>rosids</taxon>
        <taxon>fabids</taxon>
        <taxon>Fabales</taxon>
        <taxon>Fabaceae</taxon>
        <taxon>Caesalpinioideae</taxon>
        <taxon>Cassia clade</taxon>
        <taxon>Senna</taxon>
    </lineage>
</organism>
<comment type="caution">
    <text evidence="1">The sequence shown here is derived from an EMBL/GenBank/DDBJ whole genome shotgun (WGS) entry which is preliminary data.</text>
</comment>
<dbReference type="OrthoDB" id="1912531at2759"/>
<evidence type="ECO:0000313" key="2">
    <source>
        <dbReference type="Proteomes" id="UP000634136"/>
    </source>
</evidence>